<dbReference type="KEGG" id="ery:CP97_12835"/>
<reference evidence="3 4" key="1">
    <citation type="journal article" date="2015" name="Int. J. Syst. Evol. Microbiol.">
        <title>Erythrobacter atlanticus sp. nov., a bacterium from ocean sediment able to degrade polycyclic aromatic hydrocarbons.</title>
        <authorList>
            <person name="Zhuang L."/>
            <person name="Liu Y."/>
            <person name="Wang L."/>
            <person name="Wang W."/>
            <person name="Shao Z."/>
        </authorList>
    </citation>
    <scope>NUCLEOTIDE SEQUENCE [LARGE SCALE GENOMIC DNA]</scope>
    <source>
        <strain evidence="4">s21-N3</strain>
    </source>
</reference>
<dbReference type="STRING" id="1648404.CP97_12835"/>
<reference evidence="4" key="2">
    <citation type="submission" date="2015-04" db="EMBL/GenBank/DDBJ databases">
        <title>The complete genome sequence of Erythrobacter sp. s21-N3.</title>
        <authorList>
            <person name="Zhuang L."/>
            <person name="Liu Y."/>
            <person name="Shao Z."/>
        </authorList>
    </citation>
    <scope>NUCLEOTIDE SEQUENCE [LARGE SCALE GENOMIC DNA]</scope>
    <source>
        <strain evidence="4">s21-N3</strain>
    </source>
</reference>
<accession>A0A0H4VZX2</accession>
<dbReference type="PATRIC" id="fig|1648404.4.peg.2668"/>
<feature type="transmembrane region" description="Helical" evidence="1">
    <location>
        <begin position="44"/>
        <end position="62"/>
    </location>
</feature>
<dbReference type="RefSeq" id="WP_048886276.1">
    <property type="nucleotide sequence ID" value="NZ_CP011310.1"/>
</dbReference>
<evidence type="ECO:0000256" key="1">
    <source>
        <dbReference type="SAM" id="Phobius"/>
    </source>
</evidence>
<protein>
    <recommendedName>
        <fullName evidence="2">Ice-binding protein C-terminal domain-containing protein</fullName>
    </recommendedName>
</protein>
<keyword evidence="4" id="KW-1185">Reference proteome</keyword>
<dbReference type="Pfam" id="PF07589">
    <property type="entry name" value="PEP-CTERM"/>
    <property type="match status" value="1"/>
</dbReference>
<evidence type="ECO:0000313" key="3">
    <source>
        <dbReference type="EMBL" id="AKQ42733.1"/>
    </source>
</evidence>
<evidence type="ECO:0000313" key="4">
    <source>
        <dbReference type="Proteomes" id="UP000059113"/>
    </source>
</evidence>
<dbReference type="InterPro" id="IPR013424">
    <property type="entry name" value="Ice-binding_C"/>
</dbReference>
<dbReference type="AlphaFoldDB" id="A0A0H4VZX2"/>
<dbReference type="Proteomes" id="UP000059113">
    <property type="component" value="Chromosome"/>
</dbReference>
<dbReference type="OrthoDB" id="7429221at2"/>
<proteinExistence type="predicted"/>
<keyword evidence="1" id="KW-1133">Transmembrane helix</keyword>
<dbReference type="EMBL" id="CP011310">
    <property type="protein sequence ID" value="AKQ42733.1"/>
    <property type="molecule type" value="Genomic_DNA"/>
</dbReference>
<sequence length="71" mass="7693">MIVRLISKADYDLLMIHRMFFSAILLILAAPAAGSGTAQIPEASSMTLFALGAIGVIIGRRLSMRKSDRDE</sequence>
<feature type="domain" description="Ice-binding protein C-terminal" evidence="2">
    <location>
        <begin position="39"/>
        <end position="61"/>
    </location>
</feature>
<keyword evidence="1" id="KW-0812">Transmembrane</keyword>
<name>A0A0H4VZX2_9SPHN</name>
<gene>
    <name evidence="3" type="ORF">CP97_12835</name>
</gene>
<organism evidence="3 4">
    <name type="scientific">Aurantiacibacter atlanticus</name>
    <dbReference type="NCBI Taxonomy" id="1648404"/>
    <lineage>
        <taxon>Bacteria</taxon>
        <taxon>Pseudomonadati</taxon>
        <taxon>Pseudomonadota</taxon>
        <taxon>Alphaproteobacteria</taxon>
        <taxon>Sphingomonadales</taxon>
        <taxon>Erythrobacteraceae</taxon>
        <taxon>Aurantiacibacter</taxon>
    </lineage>
</organism>
<keyword evidence="1" id="KW-0472">Membrane</keyword>
<evidence type="ECO:0000259" key="2">
    <source>
        <dbReference type="Pfam" id="PF07589"/>
    </source>
</evidence>